<reference evidence="2" key="1">
    <citation type="submission" date="2011-12" db="EMBL/GenBank/DDBJ databases">
        <authorList>
            <consortium name="The Broad Institute Genome Sequencing Platform"/>
            <person name="Russ C."/>
            <person name="Tyler B."/>
            <person name="Panabieres F."/>
            <person name="Shan W."/>
            <person name="Tripathy S."/>
            <person name="Grunwald N."/>
            <person name="Machado M."/>
            <person name="Young S.K."/>
            <person name="Zeng Q."/>
            <person name="Gargeya S."/>
            <person name="Fitzgerald M."/>
            <person name="Haas B."/>
            <person name="Abouelleil A."/>
            <person name="Alvarado L."/>
            <person name="Arachchi H.M."/>
            <person name="Berlin A."/>
            <person name="Chapman S.B."/>
            <person name="Gearin G."/>
            <person name="Goldberg J."/>
            <person name="Griggs A."/>
            <person name="Gujja S."/>
            <person name="Hansen M."/>
            <person name="Heiman D."/>
            <person name="Howarth C."/>
            <person name="Larimer J."/>
            <person name="Lui A."/>
            <person name="MacDonald P.J.P."/>
            <person name="McCowen C."/>
            <person name="Montmayeur A."/>
            <person name="Murphy C."/>
            <person name="Neiman D."/>
            <person name="Pearson M."/>
            <person name="Priest M."/>
            <person name="Roberts A."/>
            <person name="Saif S."/>
            <person name="Shea T."/>
            <person name="Sisk P."/>
            <person name="Stolte C."/>
            <person name="Sykes S."/>
            <person name="Wortman J."/>
            <person name="Nusbaum C."/>
            <person name="Birren B."/>
        </authorList>
    </citation>
    <scope>NUCLEOTIDE SEQUENCE [LARGE SCALE GENOMIC DNA]</scope>
    <source>
        <strain evidence="2">INRA-310</strain>
    </source>
</reference>
<organism evidence="1 2">
    <name type="scientific">Phytophthora nicotianae (strain INRA-310)</name>
    <name type="common">Phytophthora parasitica</name>
    <dbReference type="NCBI Taxonomy" id="761204"/>
    <lineage>
        <taxon>Eukaryota</taxon>
        <taxon>Sar</taxon>
        <taxon>Stramenopiles</taxon>
        <taxon>Oomycota</taxon>
        <taxon>Peronosporomycetes</taxon>
        <taxon>Peronosporales</taxon>
        <taxon>Peronosporaceae</taxon>
        <taxon>Phytophthora</taxon>
    </lineage>
</organism>
<evidence type="ECO:0000313" key="2">
    <source>
        <dbReference type="Proteomes" id="UP000018817"/>
    </source>
</evidence>
<gene>
    <name evidence="1" type="ORF">PPTG_24169</name>
</gene>
<evidence type="ECO:0000313" key="1">
    <source>
        <dbReference type="EMBL" id="ETN00908.1"/>
    </source>
</evidence>
<dbReference type="Proteomes" id="UP000018817">
    <property type="component" value="Unassembled WGS sequence"/>
</dbReference>
<dbReference type="AlphaFoldDB" id="W2PIT4"/>
<accession>W2PIT4</accession>
<protein>
    <submittedName>
        <fullName evidence="1">Uncharacterized protein</fullName>
    </submittedName>
</protein>
<proteinExistence type="predicted"/>
<name>W2PIT4_PHYN3</name>
<dbReference type="OMA" id="HTMLDTT"/>
<dbReference type="EMBL" id="KI669632">
    <property type="protein sequence ID" value="ETN00908.1"/>
    <property type="molecule type" value="Genomic_DNA"/>
</dbReference>
<dbReference type="RefSeq" id="XP_008913822.1">
    <property type="nucleotide sequence ID" value="XM_008915574.1"/>
</dbReference>
<reference evidence="1 2" key="2">
    <citation type="submission" date="2013-11" db="EMBL/GenBank/DDBJ databases">
        <title>The Genome Sequence of Phytophthora parasitica INRA-310.</title>
        <authorList>
            <consortium name="The Broad Institute Genomics Platform"/>
            <person name="Russ C."/>
            <person name="Tyler B."/>
            <person name="Panabieres F."/>
            <person name="Shan W."/>
            <person name="Tripathy S."/>
            <person name="Grunwald N."/>
            <person name="Machado M."/>
            <person name="Johnson C.S."/>
            <person name="Arredondo F."/>
            <person name="Hong C."/>
            <person name="Coffey M."/>
            <person name="Young S.K."/>
            <person name="Zeng Q."/>
            <person name="Gargeya S."/>
            <person name="Fitzgerald M."/>
            <person name="Abouelleil A."/>
            <person name="Alvarado L."/>
            <person name="Chapman S.B."/>
            <person name="Gainer-Dewar J."/>
            <person name="Goldberg J."/>
            <person name="Griggs A."/>
            <person name="Gujja S."/>
            <person name="Hansen M."/>
            <person name="Howarth C."/>
            <person name="Imamovic A."/>
            <person name="Ireland A."/>
            <person name="Larimer J."/>
            <person name="McCowan C."/>
            <person name="Murphy C."/>
            <person name="Pearson M."/>
            <person name="Poon T.W."/>
            <person name="Priest M."/>
            <person name="Roberts A."/>
            <person name="Saif S."/>
            <person name="Shea T."/>
            <person name="Sykes S."/>
            <person name="Wortman J."/>
            <person name="Nusbaum C."/>
            <person name="Birren B."/>
        </authorList>
    </citation>
    <scope>NUCLEOTIDE SEQUENCE [LARGE SCALE GENOMIC DNA]</scope>
    <source>
        <strain evidence="1 2">INRA-310</strain>
    </source>
</reference>
<dbReference type="GeneID" id="20192768"/>
<dbReference type="OrthoDB" id="144090at2759"/>
<dbReference type="VEuPathDB" id="FungiDB:PPTG_24169"/>
<sequence>MSILASISVDGKHTMLDTTALSPITTLPVLTTNMKTCILERPTEDAAITPEALFGIICKKIPRLTLGGPPPLLSQVQSHTKKRRKAHKRDAVQPMIDLCSRYMLDNLKKRDWYMEATVNMI</sequence>